<evidence type="ECO:0000256" key="8">
    <source>
        <dbReference type="PROSITE-ProRule" id="PRU00094"/>
    </source>
</evidence>
<evidence type="ECO:0000256" key="7">
    <source>
        <dbReference type="ARBA" id="ARBA00023242"/>
    </source>
</evidence>
<keyword evidence="7" id="KW-0539">Nucleus</keyword>
<dbReference type="CDD" id="cd00202">
    <property type="entry name" value="ZnF_GATA"/>
    <property type="match status" value="1"/>
</dbReference>
<keyword evidence="11" id="KW-1185">Reference proteome</keyword>
<dbReference type="STRING" id="6280.A0A0N4TWF3"/>
<evidence type="ECO:0000256" key="2">
    <source>
        <dbReference type="ARBA" id="ARBA00022723"/>
    </source>
</evidence>
<dbReference type="GO" id="GO:0005634">
    <property type="term" value="C:nucleus"/>
    <property type="evidence" value="ECO:0007669"/>
    <property type="project" value="UniProtKB-SubCell"/>
</dbReference>
<reference evidence="10 11" key="2">
    <citation type="submission" date="2018-11" db="EMBL/GenBank/DDBJ databases">
        <authorList>
            <consortium name="Pathogen Informatics"/>
        </authorList>
    </citation>
    <scope>NUCLEOTIDE SEQUENCE [LARGE SCALE GENOMIC DNA]</scope>
</reference>
<dbReference type="InterPro" id="IPR000679">
    <property type="entry name" value="Znf_GATA"/>
</dbReference>
<evidence type="ECO:0000313" key="10">
    <source>
        <dbReference type="EMBL" id="VDN94378.1"/>
    </source>
</evidence>
<dbReference type="GO" id="GO:0045944">
    <property type="term" value="P:positive regulation of transcription by RNA polymerase II"/>
    <property type="evidence" value="ECO:0007669"/>
    <property type="project" value="TreeGrafter"/>
</dbReference>
<dbReference type="EMBL" id="UZAD01013363">
    <property type="protein sequence ID" value="VDN94378.1"/>
    <property type="molecule type" value="Genomic_DNA"/>
</dbReference>
<proteinExistence type="predicted"/>
<dbReference type="PRINTS" id="PR00619">
    <property type="entry name" value="GATAZNFINGER"/>
</dbReference>
<dbReference type="SMART" id="SM00401">
    <property type="entry name" value="ZnF_GATA"/>
    <property type="match status" value="1"/>
</dbReference>
<organism evidence="12">
    <name type="scientific">Brugia pahangi</name>
    <name type="common">Filarial nematode worm</name>
    <dbReference type="NCBI Taxonomy" id="6280"/>
    <lineage>
        <taxon>Eukaryota</taxon>
        <taxon>Metazoa</taxon>
        <taxon>Ecdysozoa</taxon>
        <taxon>Nematoda</taxon>
        <taxon>Chromadorea</taxon>
        <taxon>Rhabditida</taxon>
        <taxon>Spirurina</taxon>
        <taxon>Spiruromorpha</taxon>
        <taxon>Filarioidea</taxon>
        <taxon>Onchocercidae</taxon>
        <taxon>Brugia</taxon>
    </lineage>
</organism>
<dbReference type="PANTHER" id="PTHR10071">
    <property type="entry name" value="TRANSCRIPTION FACTOR GATA FAMILY MEMBER"/>
    <property type="match status" value="1"/>
</dbReference>
<feature type="domain" description="GATA-type" evidence="9">
    <location>
        <begin position="197"/>
        <end position="245"/>
    </location>
</feature>
<dbReference type="SUPFAM" id="SSF57716">
    <property type="entry name" value="Glucocorticoid receptor-like (DNA-binding domain)"/>
    <property type="match status" value="1"/>
</dbReference>
<evidence type="ECO:0000256" key="6">
    <source>
        <dbReference type="ARBA" id="ARBA00023163"/>
    </source>
</evidence>
<accession>A0A0N4TWF3</accession>
<dbReference type="AlphaFoldDB" id="A0A0N4TWF3"/>
<dbReference type="GO" id="GO:0045165">
    <property type="term" value="P:cell fate commitment"/>
    <property type="evidence" value="ECO:0007669"/>
    <property type="project" value="TreeGrafter"/>
</dbReference>
<dbReference type="GO" id="GO:0000978">
    <property type="term" value="F:RNA polymerase II cis-regulatory region sequence-specific DNA binding"/>
    <property type="evidence" value="ECO:0007669"/>
    <property type="project" value="TreeGrafter"/>
</dbReference>
<dbReference type="InterPro" id="IPR039355">
    <property type="entry name" value="Transcription_factor_GATA"/>
</dbReference>
<dbReference type="WBParaSite" id="BPAG_0001326501-mRNA-1">
    <property type="protein sequence ID" value="BPAG_0001326501-mRNA-1"/>
    <property type="gene ID" value="BPAG_0001326501"/>
</dbReference>
<protein>
    <submittedName>
        <fullName evidence="12">GATA-type domain-containing protein</fullName>
    </submittedName>
</protein>
<keyword evidence="4" id="KW-0862">Zinc</keyword>
<comment type="subcellular location">
    <subcellularLocation>
        <location evidence="1">Nucleus</location>
    </subcellularLocation>
</comment>
<evidence type="ECO:0000313" key="12">
    <source>
        <dbReference type="WBParaSite" id="BPAG_0001326501-mRNA-1"/>
    </source>
</evidence>
<evidence type="ECO:0000313" key="11">
    <source>
        <dbReference type="Proteomes" id="UP000278627"/>
    </source>
</evidence>
<keyword evidence="2" id="KW-0479">Metal-binding</keyword>
<sequence length="252" mass="29133">MSLHTPTKLGDQTADYWDTVDCYTNVFANGIIAEEKHMHMSNCETTNNNHPSRYHHNSPTNEIRPETSNRLIPTIRVLHQMEPTSLHTHSHPEFIRRPSTRIPVVQYFDDSMECICQGVLCQQWMPSKNQTYPEQVTCIPHEQQQQQQDVETVNRNASSVVSPELLGGLFVTNNNSQLNIAINFKKKPVSTHINSVCSNCGTKETTLWRRSNMGAVECNACNLYYRKNNRPRPITMSNKIRKRIRLPRYHFP</sequence>
<dbReference type="InterPro" id="IPR013088">
    <property type="entry name" value="Znf_NHR/GATA"/>
</dbReference>
<dbReference type="Gene3D" id="3.30.50.10">
    <property type="entry name" value="Erythroid Transcription Factor GATA-1, subunit A"/>
    <property type="match status" value="1"/>
</dbReference>
<dbReference type="PANTHER" id="PTHR10071:SF281">
    <property type="entry name" value="BOX A-BINDING FACTOR-RELATED"/>
    <property type="match status" value="1"/>
</dbReference>
<evidence type="ECO:0000256" key="1">
    <source>
        <dbReference type="ARBA" id="ARBA00004123"/>
    </source>
</evidence>
<dbReference type="GO" id="GO:0000122">
    <property type="term" value="P:negative regulation of transcription by RNA polymerase II"/>
    <property type="evidence" value="ECO:0007669"/>
    <property type="project" value="TreeGrafter"/>
</dbReference>
<dbReference type="PROSITE" id="PS00344">
    <property type="entry name" value="GATA_ZN_FINGER_1"/>
    <property type="match status" value="1"/>
</dbReference>
<evidence type="ECO:0000256" key="4">
    <source>
        <dbReference type="ARBA" id="ARBA00022833"/>
    </source>
</evidence>
<dbReference type="Pfam" id="PF00320">
    <property type="entry name" value="GATA"/>
    <property type="match status" value="1"/>
</dbReference>
<dbReference type="GO" id="GO:0000981">
    <property type="term" value="F:DNA-binding transcription factor activity, RNA polymerase II-specific"/>
    <property type="evidence" value="ECO:0007669"/>
    <property type="project" value="TreeGrafter"/>
</dbReference>
<reference evidence="12" key="1">
    <citation type="submission" date="2017-02" db="UniProtKB">
        <authorList>
            <consortium name="WormBaseParasite"/>
        </authorList>
    </citation>
    <scope>IDENTIFICATION</scope>
</reference>
<evidence type="ECO:0000256" key="3">
    <source>
        <dbReference type="ARBA" id="ARBA00022771"/>
    </source>
</evidence>
<dbReference type="PROSITE" id="PS50114">
    <property type="entry name" value="GATA_ZN_FINGER_2"/>
    <property type="match status" value="1"/>
</dbReference>
<dbReference type="GO" id="GO:0008270">
    <property type="term" value="F:zinc ion binding"/>
    <property type="evidence" value="ECO:0007669"/>
    <property type="project" value="UniProtKB-KW"/>
</dbReference>
<gene>
    <name evidence="10" type="ORF">BPAG_LOCUS13193</name>
</gene>
<evidence type="ECO:0000259" key="9">
    <source>
        <dbReference type="PROSITE" id="PS50114"/>
    </source>
</evidence>
<keyword evidence="5" id="KW-0805">Transcription regulation</keyword>
<keyword evidence="3 8" id="KW-0863">Zinc-finger</keyword>
<name>A0A0N4TWF3_BRUPA</name>
<evidence type="ECO:0000256" key="5">
    <source>
        <dbReference type="ARBA" id="ARBA00023015"/>
    </source>
</evidence>
<keyword evidence="6" id="KW-0804">Transcription</keyword>
<dbReference type="Proteomes" id="UP000278627">
    <property type="component" value="Unassembled WGS sequence"/>
</dbReference>